<evidence type="ECO:0000313" key="2">
    <source>
        <dbReference type="EMBL" id="MDO8168003.1"/>
    </source>
</evidence>
<reference evidence="1" key="1">
    <citation type="journal article" date="2023" name="Int. J. Syst. Evol. Microbiol.">
        <title>The observation of taxonomic boundaries for the 16SrII and 16SrXXV phytoplasmas using genome-based delimitation.</title>
        <authorList>
            <person name="Rodrigues Jardim B."/>
            <person name="Tran-Nguyen L.T.T."/>
            <person name="Gambley C."/>
            <person name="Al-Sadi A.M."/>
            <person name="Al-Subhi A.M."/>
            <person name="Foissac X."/>
            <person name="Salar P."/>
            <person name="Cai H."/>
            <person name="Yang J.Y."/>
            <person name="Davis R."/>
            <person name="Jones L."/>
            <person name="Rodoni B."/>
            <person name="Constable F.E."/>
        </authorList>
    </citation>
    <scope>NUCLEOTIDE SEQUENCE</scope>
    <source>
        <strain evidence="1">BAWM-155c</strain>
    </source>
</reference>
<organism evidence="1 3">
    <name type="scientific">Candidatus Phytoplasma melaleucae</name>
    <dbReference type="NCBI Taxonomy" id="2982630"/>
    <lineage>
        <taxon>Bacteria</taxon>
        <taxon>Bacillati</taxon>
        <taxon>Mycoplasmatota</taxon>
        <taxon>Mollicutes</taxon>
        <taxon>Acholeplasmatales</taxon>
        <taxon>Acholeplasmataceae</taxon>
        <taxon>Candidatus Phytoplasma</taxon>
    </lineage>
</organism>
<accession>A0ABT9DFC3</accession>
<dbReference type="NCBIfam" id="TIGR01128">
    <property type="entry name" value="holA"/>
    <property type="match status" value="1"/>
</dbReference>
<protein>
    <submittedName>
        <fullName evidence="1">DNA polymerase III subunit delta</fullName>
    </submittedName>
</protein>
<dbReference type="EMBL" id="JAOSID010000002">
    <property type="protein sequence ID" value="MDO8168003.1"/>
    <property type="molecule type" value="Genomic_DNA"/>
</dbReference>
<keyword evidence="3" id="KW-1185">Reference proteome</keyword>
<dbReference type="EMBL" id="JAOSID010000002">
    <property type="protein sequence ID" value="MDO8167996.1"/>
    <property type="molecule type" value="Genomic_DNA"/>
</dbReference>
<evidence type="ECO:0000313" key="3">
    <source>
        <dbReference type="Proteomes" id="UP001172036"/>
    </source>
</evidence>
<comment type="caution">
    <text evidence="1">The sequence shown here is derived from an EMBL/GenBank/DDBJ whole genome shotgun (WGS) entry which is preliminary data.</text>
</comment>
<proteinExistence type="predicted"/>
<dbReference type="RefSeq" id="WP_304515200.1">
    <property type="nucleotide sequence ID" value="NZ_JAOSID010000002.1"/>
</dbReference>
<dbReference type="InterPro" id="IPR005790">
    <property type="entry name" value="DNA_polIII_delta"/>
</dbReference>
<evidence type="ECO:0000313" key="1">
    <source>
        <dbReference type="EMBL" id="MDO8167996.1"/>
    </source>
</evidence>
<gene>
    <name evidence="1" type="ORF">OC680_00665</name>
    <name evidence="2" type="ORF">OC680_00705</name>
</gene>
<sequence>MAVKRVVYLSLLCYSQLFFLEREKNYLVEFCHKNNYYFYYCKFESHNYFDIMARMKELLSTGNFFSQKKVFFIENISLLFELKKVDYFSFLVNYLNKSSDQNIIMYVTLDENNHFFALVKNKLLRFAQVLKIKSIHRKDDLFSYILNTFTQEGFFINETIKDKFIYRLIQKTNGDLFLLSEEINKIKLYHLPKKKIHDESVIEQLTYASEDTSVLTLIEFIISEKSSISDFAFFQKTVSQKKDIFLFLYRILKKLQEMIVAERLLRQNISQKQISSLLKYSSVKTFFLAKELRSFNIERVVSLFLFFFELYFEMQLGIKAPDIRFLFMAKTVLFN</sequence>
<dbReference type="Proteomes" id="UP001172036">
    <property type="component" value="Unassembled WGS sequence"/>
</dbReference>
<name>A0ABT9DFC3_9MOLU</name>